<organism evidence="1">
    <name type="scientific">marine metagenome</name>
    <dbReference type="NCBI Taxonomy" id="408172"/>
    <lineage>
        <taxon>unclassified sequences</taxon>
        <taxon>metagenomes</taxon>
        <taxon>ecological metagenomes</taxon>
    </lineage>
</organism>
<proteinExistence type="predicted"/>
<dbReference type="InterPro" id="IPR028994">
    <property type="entry name" value="Integrin_alpha_N"/>
</dbReference>
<evidence type="ECO:0000313" key="1">
    <source>
        <dbReference type="EMBL" id="SVE60013.1"/>
    </source>
</evidence>
<protein>
    <recommendedName>
        <fullName evidence="2">VCBS repeat-containing protein</fullName>
    </recommendedName>
</protein>
<accession>A0A383EUA8</accession>
<dbReference type="EMBL" id="UINC01228622">
    <property type="protein sequence ID" value="SVE60013.1"/>
    <property type="molecule type" value="Genomic_DNA"/>
</dbReference>
<reference evidence="1" key="1">
    <citation type="submission" date="2018-05" db="EMBL/GenBank/DDBJ databases">
        <authorList>
            <person name="Lanie J.A."/>
            <person name="Ng W.-L."/>
            <person name="Kazmierczak K.M."/>
            <person name="Andrzejewski T.M."/>
            <person name="Davidsen T.M."/>
            <person name="Wayne K.J."/>
            <person name="Tettelin H."/>
            <person name="Glass J.I."/>
            <person name="Rusch D."/>
            <person name="Podicherti R."/>
            <person name="Tsui H.-C.T."/>
            <person name="Winkler M.E."/>
        </authorList>
    </citation>
    <scope>NUCLEOTIDE SEQUENCE</scope>
</reference>
<dbReference type="AlphaFoldDB" id="A0A383EUA8"/>
<gene>
    <name evidence="1" type="ORF">METZ01_LOCUS512867</name>
</gene>
<feature type="non-terminal residue" evidence="1">
    <location>
        <position position="100"/>
    </location>
</feature>
<sequence length="100" mass="11460">MDLGYSSVPDFVDIDNDNDFDMFIGNSDGSIHFYENIGTPYIYNFILITEQFFEINVENKSAPEFHDLDNDGDYDLIVGSEYNGIMIYDNIGNIENSEFS</sequence>
<name>A0A383EUA8_9ZZZZ</name>
<dbReference type="SUPFAM" id="SSF69318">
    <property type="entry name" value="Integrin alpha N-terminal domain"/>
    <property type="match status" value="1"/>
</dbReference>
<evidence type="ECO:0008006" key="2">
    <source>
        <dbReference type="Google" id="ProtNLM"/>
    </source>
</evidence>